<keyword evidence="6" id="KW-0832">Ubl conjugation</keyword>
<evidence type="ECO:0000256" key="2">
    <source>
        <dbReference type="ARBA" id="ARBA00012483"/>
    </source>
</evidence>
<dbReference type="EMBL" id="JAZDQJ010000014">
    <property type="protein sequence ID" value="MEE1934374.1"/>
    <property type="molecule type" value="Genomic_DNA"/>
</dbReference>
<dbReference type="RefSeq" id="WP_330075148.1">
    <property type="nucleotide sequence ID" value="NZ_JAZDQJ010000014.1"/>
</dbReference>
<dbReference type="Gene3D" id="3.80.10.10">
    <property type="entry name" value="Ribonuclease Inhibitor"/>
    <property type="match status" value="2"/>
</dbReference>
<dbReference type="SUPFAM" id="SSF52058">
    <property type="entry name" value="L domain-like"/>
    <property type="match status" value="1"/>
</dbReference>
<comment type="caution">
    <text evidence="8">The sequence shown here is derived from an EMBL/GenBank/DDBJ whole genome shotgun (WGS) entry which is preliminary data.</text>
</comment>
<keyword evidence="6" id="KW-0808">Transferase</keyword>
<evidence type="ECO:0000256" key="6">
    <source>
        <dbReference type="PROSITE-ProRule" id="PRU01398"/>
    </source>
</evidence>
<dbReference type="PROSITE" id="PS52053">
    <property type="entry name" value="NEL"/>
    <property type="match status" value="1"/>
</dbReference>
<dbReference type="Pfam" id="PF20178">
    <property type="entry name" value="ToxA_N"/>
    <property type="match status" value="1"/>
</dbReference>
<evidence type="ECO:0000256" key="5">
    <source>
        <dbReference type="ARBA" id="ARBA00023026"/>
    </source>
</evidence>
<keyword evidence="5" id="KW-0843">Virulence</keyword>
<keyword evidence="6" id="KW-0833">Ubl conjugation pathway</keyword>
<dbReference type="SMART" id="SM00369">
    <property type="entry name" value="LRR_TYP"/>
    <property type="match status" value="4"/>
</dbReference>
<protein>
    <recommendedName>
        <fullName evidence="2">RING-type E3 ubiquitin transferase</fullName>
        <ecNumber evidence="2">2.3.2.27</ecNumber>
    </recommendedName>
</protein>
<evidence type="ECO:0000256" key="3">
    <source>
        <dbReference type="ARBA" id="ARBA00022614"/>
    </source>
</evidence>
<comment type="catalytic activity">
    <reaction evidence="1">
        <text>S-ubiquitinyl-[E2 ubiquitin-conjugating enzyme]-L-cysteine + [acceptor protein]-L-lysine = [E2 ubiquitin-conjugating enzyme]-L-cysteine + N(6)-ubiquitinyl-[acceptor protein]-L-lysine.</text>
        <dbReference type="EC" id="2.3.2.27"/>
    </reaction>
</comment>
<dbReference type="Pfam" id="PF14496">
    <property type="entry name" value="NEL"/>
    <property type="match status" value="1"/>
</dbReference>
<gene>
    <name evidence="8" type="ORF">V0R50_14170</name>
</gene>
<keyword evidence="6" id="KW-1035">Host cytoplasm</keyword>
<keyword evidence="6" id="KW-0964">Secreted</keyword>
<evidence type="ECO:0000313" key="8">
    <source>
        <dbReference type="EMBL" id="MEE1934374.1"/>
    </source>
</evidence>
<dbReference type="Proteomes" id="UP001335100">
    <property type="component" value="Unassembled WGS sequence"/>
</dbReference>
<dbReference type="InterPro" id="IPR003591">
    <property type="entry name" value="Leu-rich_rpt_typical-subtyp"/>
</dbReference>
<feature type="domain" description="NEL" evidence="7">
    <location>
        <begin position="1554"/>
        <end position="1842"/>
    </location>
</feature>
<evidence type="ECO:0000259" key="7">
    <source>
        <dbReference type="PROSITE" id="PS52053"/>
    </source>
</evidence>
<dbReference type="InterPro" id="IPR050216">
    <property type="entry name" value="LRR_domain-containing"/>
</dbReference>
<evidence type="ECO:0000313" key="9">
    <source>
        <dbReference type="Proteomes" id="UP001335100"/>
    </source>
</evidence>
<accession>A0ABU7HS71</accession>
<sequence>MSVPQASEASTDPASGRDQQGYLAIAQHTPQWLLEAPPEARRVSHQQGLAALPWVERASTQMPGVLGRLHDDYREHLALATQVEAWLGALPDPQRFAEPLLKSLLLTELGVEVDVRQTWLFHPRRMRKDDSFLSASRDWAVESFKAFRLACRPLLGMALQNFEAWESEPDAMDLPLTKAQIFKARAGQPLWDGEKLPIAPHRFAALCRQLDLGRRYQELIGQHFDPEAAADAQQRAAIQQRRRVFERHEQTGLSLHLHLARMQEHIGQPLYQAVLDLLDKGQASLDGVAIECAGLSLWNVELSGIVVFALDRAVDSAPDSRVLYIPGDTDEPLKEFATFNDMCGHLRDRLLQADYASFLQQFLPLRHRAEVQGKLRQAFHPKVWNPGGWYEEVLDRQASLPFREEVLEGPLLAALLERKVARLKDDGLYVAVPTAEEDHKSLEEKLEYFAQDALLVLNGVGFAVPVVGAAMMVLTTAQLAHEVYEGIGEWTRGEGEQAWAYMFDVVENLAMVAALGGAVGLPPGTAVREMPEMLHPARLDDGRLRLWTQDLGPFAHDLILPAELTPDAQGLYHYQGKQWLPLDGRLYAVGHSAEGGFYLRHPRRADAYRPGLRYQHSGVWLHELDRPREWSGLELFRRLGTLARGLDEVEAQRMLVISGCHESQLRRALVDGQRPPALLLDCLARYQIHRELLAAEEPVAGEHFVRLFDMLYQGPVDPPGGALALLLRDFPGLPRRLGHELLEQATAEERALFVAQQRVPPRLAEEARHYLQAVRLARAYEGLYLAPLSNNDSTRLVLHSLADLPGWAEQYRIEIRGLRAEGPLLDSIGPAVAVHRRVLVKGADGYRMAEEPESEAVDLFAAVLGTLTSVQRSALGLLPSEDSQALRQLVLARPLQRPELRKVLHMQPIRPGARSPMRLANGRAGYPLSGRGRLAALPGENTLLDKIRLLELPDVFSRDLLQQLRGIALSADAIDLRLDMLLEEREQLQRMLPLGDISPRPAGEGPAPSDRQLIELALWQHWRDNLLPEIGRTGVPLRLFAMSLEDFPERLPDLFRLRVQGLELSAVSLPPVIRTADADGVLHLVDPLAQLLRRFPRVTALEIDALENHSVHDLPRVVVGAYPRLSELRLLNLHLPVGQEVLDELGRLSELRHLDLSGNRTSHLPIRLTDSLQLDYLGLDRLGLDYWPEWLDSDALDGIDALSLRDNHITGLPPHLQRNPATAGHCTWVSLRGNLLSQQALIGIRAGTWRGRRFRFDVEIPPGVEAIVQGMMRERDALSGAIESWLGSVGSSGERLLARRVLGDLLMESWAAQDGGSATRTLMLEDLHLEDFPAALPAFFFERVNRLELMRPQGSAQQLERLIGRFHELEHLGVGGFALDRLPPGLANLNRLRQLSVTDARLLVGQASIDLLARLPALTSLELSGNRLGEITDVAAFGARLFSHLSLERMEIARWPAWLDVLLPEHIQHLNLNHNRLAALPTYLLENADNLSGTCEISLEGNPLPEETVVSAHLSEGLTRPYSFRLDLPEHIRRLGGSHWSSSGGASSGGASEADLIRVDIWLDRAGPVSDSRRQLWQQLEATDDADDLLLLIGRLRHTAEYRNGLTRPDLVERVWQVLGASAEDQELRLVLNGMAEEPLRQLREFDTCPDGIRLEFNQMEVLVFTHQALRAVEAGRRGPTLYRLMRRLYRLQELDNIARLEARGRDEAEVRLAYRLHLANELDLPLAPQQMLYAGSANLHAGELDSATARVREGESGQGLLGYAAQRDFWLDYLREAYVERFTAIRERFEASVLGLVDQYPDDTPVQSSGRIQALIDQRHTDEANLVRELTHQEGLRLEQP</sequence>
<name>A0ABU7HS71_9PSED</name>
<comment type="similarity">
    <text evidence="6">Belongs to the LRR-containing bacterial E3 ligase family.</text>
</comment>
<comment type="PTM">
    <text evidence="6">Ubiquitinated in the presence of host E1 ubiquitin-activating enzyme, E2 ubiquitin-conjugating enzyme and ubiquitin.</text>
</comment>
<organism evidence="8 9">
    <name type="scientific">Pseudomonas ulcerans</name>
    <dbReference type="NCBI Taxonomy" id="3115852"/>
    <lineage>
        <taxon>Bacteria</taxon>
        <taxon>Pseudomonadati</taxon>
        <taxon>Pseudomonadota</taxon>
        <taxon>Gammaproteobacteria</taxon>
        <taxon>Pseudomonadales</taxon>
        <taxon>Pseudomonadaceae</taxon>
        <taxon>Pseudomonas</taxon>
    </lineage>
</organism>
<proteinExistence type="inferred from homology"/>
<evidence type="ECO:0000256" key="1">
    <source>
        <dbReference type="ARBA" id="ARBA00000900"/>
    </source>
</evidence>
<dbReference type="InterPro" id="IPR032675">
    <property type="entry name" value="LRR_dom_sf"/>
</dbReference>
<dbReference type="Gene3D" id="1.20.58.360">
    <property type="entry name" value="Shigella T3SS effector IpaH defines"/>
    <property type="match status" value="1"/>
</dbReference>
<dbReference type="InterPro" id="IPR046673">
    <property type="entry name" value="ToxA_N"/>
</dbReference>
<dbReference type="PANTHER" id="PTHR48051:SF1">
    <property type="entry name" value="RAS SUPPRESSOR PROTEIN 1"/>
    <property type="match status" value="1"/>
</dbReference>
<evidence type="ECO:0000256" key="4">
    <source>
        <dbReference type="ARBA" id="ARBA00022737"/>
    </source>
</evidence>
<feature type="active site" description="Glycyl thioester intermediate" evidence="6">
    <location>
        <position position="1649"/>
    </location>
</feature>
<dbReference type="InterPro" id="IPR029487">
    <property type="entry name" value="NEL_dom"/>
</dbReference>
<keyword evidence="4" id="KW-0677">Repeat</keyword>
<keyword evidence="3" id="KW-0433">Leucine-rich repeat</keyword>
<keyword evidence="9" id="KW-1185">Reference proteome</keyword>
<dbReference type="EC" id="2.3.2.27" evidence="2"/>
<dbReference type="PANTHER" id="PTHR48051">
    <property type="match status" value="1"/>
</dbReference>
<reference evidence="8 9" key="1">
    <citation type="submission" date="2024-01" db="EMBL/GenBank/DDBJ databases">
        <title>Unpublished Manusciprt.</title>
        <authorList>
            <person name="Duman M."/>
            <person name="Valdes E.G."/>
            <person name="Ajmi N."/>
            <person name="Altun S."/>
            <person name="Saticioglu I.B."/>
        </authorList>
    </citation>
    <scope>NUCLEOTIDE SEQUENCE [LARGE SCALE GENOMIC DNA]</scope>
    <source>
        <strain evidence="8 9">148P</strain>
    </source>
</reference>